<dbReference type="KEGG" id="tcr:506009.70"/>
<sequence length="381" mass="42168">MESLSSNAALEGGRDKREATHEADAHLLLPNRRTWLESSPLPAKHQFFFPSNRSSASTAPPNGSASPVKAAPVTKQVEGGAGTDAMRKELIRLYDSNAELREQVEKLQACLHHRKMVLANEFEWNCCTHLAELREALMAERLRCEEKERIIAALREELSAANQAIEFLSRTQKVPLKESAGTRFQGRLLDGWDRSSSLVTQDDPQIVLEEEMAALQARLHREKEEQQQGEKSGTGCLLEKQIGAENFSWSRSHSGLFPTPNSSFGAGNGAGKRTVVTGANNCQRHTTSPTLATLDSSEQTSTLSKRTARTPPASSSRAFVPQTLADINTLTVATPFKTEAEPWYDEEEVKEVVSFSRASRLRVAMSPRRFLRPSNVKTLSQ</sequence>
<dbReference type="Proteomes" id="UP000002296">
    <property type="component" value="Unassembled WGS sequence"/>
</dbReference>
<feature type="compositionally biased region" description="Polar residues" evidence="2">
    <location>
        <begin position="285"/>
        <end position="305"/>
    </location>
</feature>
<feature type="region of interest" description="Disordered" evidence="2">
    <location>
        <begin position="1"/>
        <end position="25"/>
    </location>
</feature>
<protein>
    <submittedName>
        <fullName evidence="3">Uncharacterized protein</fullName>
    </submittedName>
</protein>
<gene>
    <name evidence="3" type="ORF">Tc00.1047053506009.70</name>
</gene>
<keyword evidence="4" id="KW-1185">Reference proteome</keyword>
<proteinExistence type="predicted"/>
<dbReference type="EMBL" id="AAHK01000546">
    <property type="protein sequence ID" value="EAN91191.1"/>
    <property type="molecule type" value="Genomic_DNA"/>
</dbReference>
<feature type="coiled-coil region" evidence="1">
    <location>
        <begin position="130"/>
        <end position="171"/>
    </location>
</feature>
<organism evidence="3 4">
    <name type="scientific">Trypanosoma cruzi (strain CL Brener)</name>
    <dbReference type="NCBI Taxonomy" id="353153"/>
    <lineage>
        <taxon>Eukaryota</taxon>
        <taxon>Discoba</taxon>
        <taxon>Euglenozoa</taxon>
        <taxon>Kinetoplastea</taxon>
        <taxon>Metakinetoplastina</taxon>
        <taxon>Trypanosomatida</taxon>
        <taxon>Trypanosomatidae</taxon>
        <taxon>Trypanosoma</taxon>
        <taxon>Schizotrypanum</taxon>
    </lineage>
</organism>
<dbReference type="InParanoid" id="Q4DF87"/>
<feature type="region of interest" description="Disordered" evidence="2">
    <location>
        <begin position="285"/>
        <end position="316"/>
    </location>
</feature>
<dbReference type="PaxDb" id="353153-Q4DF87"/>
<evidence type="ECO:0000313" key="3">
    <source>
        <dbReference type="EMBL" id="EAN91191.1"/>
    </source>
</evidence>
<keyword evidence="1" id="KW-0175">Coiled coil</keyword>
<comment type="caution">
    <text evidence="3">The sequence shown here is derived from an EMBL/GenBank/DDBJ whole genome shotgun (WGS) entry which is preliminary data.</text>
</comment>
<dbReference type="SMR" id="Q4DF87"/>
<feature type="coiled-coil region" evidence="1">
    <location>
        <begin position="205"/>
        <end position="232"/>
    </location>
</feature>
<reference evidence="3 4" key="1">
    <citation type="journal article" date="2005" name="Science">
        <title>The genome sequence of Trypanosoma cruzi, etiologic agent of Chagas disease.</title>
        <authorList>
            <person name="El-Sayed N.M."/>
            <person name="Myler P.J."/>
            <person name="Bartholomeu D.C."/>
            <person name="Nilsson D."/>
            <person name="Aggarwal G."/>
            <person name="Tran A.N."/>
            <person name="Ghedin E."/>
            <person name="Worthey E.A."/>
            <person name="Delcher A.L."/>
            <person name="Blandin G."/>
            <person name="Westenberger S.J."/>
            <person name="Caler E."/>
            <person name="Cerqueira G.C."/>
            <person name="Branche C."/>
            <person name="Haas B."/>
            <person name="Anupama A."/>
            <person name="Arner E."/>
            <person name="Aslund L."/>
            <person name="Attipoe P."/>
            <person name="Bontempi E."/>
            <person name="Bringaud F."/>
            <person name="Burton P."/>
            <person name="Cadag E."/>
            <person name="Campbell D.A."/>
            <person name="Carrington M."/>
            <person name="Crabtree J."/>
            <person name="Darban H."/>
            <person name="da Silveira J.F."/>
            <person name="de Jong P."/>
            <person name="Edwards K."/>
            <person name="Englund P.T."/>
            <person name="Fazelina G."/>
            <person name="Feldblyum T."/>
            <person name="Ferella M."/>
            <person name="Frasch A.C."/>
            <person name="Gull K."/>
            <person name="Horn D."/>
            <person name="Hou L."/>
            <person name="Huang Y."/>
            <person name="Kindlund E."/>
            <person name="Klingbeil M."/>
            <person name="Kluge S."/>
            <person name="Koo H."/>
            <person name="Lacerda D."/>
            <person name="Levin M.J."/>
            <person name="Lorenzi H."/>
            <person name="Louie T."/>
            <person name="Machado C.R."/>
            <person name="McCulloch R."/>
            <person name="McKenna A."/>
            <person name="Mizuno Y."/>
            <person name="Mottram J.C."/>
            <person name="Nelson S."/>
            <person name="Ochaya S."/>
            <person name="Osoegawa K."/>
            <person name="Pai G."/>
            <person name="Parsons M."/>
            <person name="Pentony M."/>
            <person name="Pettersson U."/>
            <person name="Pop M."/>
            <person name="Ramirez J.L."/>
            <person name="Rinta J."/>
            <person name="Robertson L."/>
            <person name="Salzberg S.L."/>
            <person name="Sanchez D.O."/>
            <person name="Seyler A."/>
            <person name="Sharma R."/>
            <person name="Shetty J."/>
            <person name="Simpson A.J."/>
            <person name="Sisk E."/>
            <person name="Tammi M.T."/>
            <person name="Tarleton R."/>
            <person name="Teixeira S."/>
            <person name="Van Aken S."/>
            <person name="Vogt C."/>
            <person name="Ward P.N."/>
            <person name="Wickstead B."/>
            <person name="Wortman J."/>
            <person name="White O."/>
            <person name="Fraser C.M."/>
            <person name="Stuart K.D."/>
            <person name="Andersson B."/>
        </authorList>
    </citation>
    <scope>NUCLEOTIDE SEQUENCE [LARGE SCALE GENOMIC DNA]</scope>
    <source>
        <strain evidence="3 4">CL Brener</strain>
    </source>
</reference>
<dbReference type="GeneID" id="3544366"/>
<accession>Q4DF87</accession>
<feature type="compositionally biased region" description="Basic and acidic residues" evidence="2">
    <location>
        <begin position="12"/>
        <end position="25"/>
    </location>
</feature>
<name>Q4DF87_TRYCC</name>
<dbReference type="RefSeq" id="XP_813042.1">
    <property type="nucleotide sequence ID" value="XM_807949.1"/>
</dbReference>
<dbReference type="AlphaFoldDB" id="Q4DF87"/>
<evidence type="ECO:0000313" key="4">
    <source>
        <dbReference type="Proteomes" id="UP000002296"/>
    </source>
</evidence>
<evidence type="ECO:0000256" key="1">
    <source>
        <dbReference type="SAM" id="Coils"/>
    </source>
</evidence>
<evidence type="ECO:0000256" key="2">
    <source>
        <dbReference type="SAM" id="MobiDB-lite"/>
    </source>
</evidence>